<dbReference type="Gene3D" id="3.40.50.1860">
    <property type="match status" value="2"/>
</dbReference>
<dbReference type="PANTHER" id="PTHR21198:SF7">
    <property type="entry name" value="ASPARTATE-GLUTAMATE RACEMASE FAMILY"/>
    <property type="match status" value="1"/>
</dbReference>
<evidence type="ECO:0000256" key="2">
    <source>
        <dbReference type="ARBA" id="ARBA00023235"/>
    </source>
</evidence>
<dbReference type="EC" id="5.1.1.-" evidence="3"/>
<evidence type="ECO:0000313" key="4">
    <source>
        <dbReference type="Proteomes" id="UP001212401"/>
    </source>
</evidence>
<evidence type="ECO:0000256" key="1">
    <source>
        <dbReference type="ARBA" id="ARBA00007847"/>
    </source>
</evidence>
<keyword evidence="2 3" id="KW-0413">Isomerase</keyword>
<dbReference type="Proteomes" id="UP001212401">
    <property type="component" value="Unassembled WGS sequence"/>
</dbReference>
<organism evidence="3 4">
    <name type="scientific">Limosilactobacillus vaginalis</name>
    <dbReference type="NCBI Taxonomy" id="1633"/>
    <lineage>
        <taxon>Bacteria</taxon>
        <taxon>Bacillati</taxon>
        <taxon>Bacillota</taxon>
        <taxon>Bacilli</taxon>
        <taxon>Lactobacillales</taxon>
        <taxon>Lactobacillaceae</taxon>
        <taxon>Limosilactobacillus</taxon>
    </lineage>
</organism>
<protein>
    <submittedName>
        <fullName evidence="3">Amino acid racemase</fullName>
        <ecNumber evidence="3">5.1.1.-</ecNumber>
    </submittedName>
</protein>
<dbReference type="InterPro" id="IPR015942">
    <property type="entry name" value="Asp/Glu/hydantoin_racemase"/>
</dbReference>
<proteinExistence type="inferred from homology"/>
<dbReference type="InterPro" id="IPR001920">
    <property type="entry name" value="Asp/Glu_race"/>
</dbReference>
<dbReference type="RefSeq" id="WP_269296286.1">
    <property type="nucleotide sequence ID" value="NZ_JAKHPH010000046.1"/>
</dbReference>
<name>A0AAW5WVE1_9LACO</name>
<accession>A0AAW5WVE1</accession>
<dbReference type="AlphaFoldDB" id="A0AAW5WVE1"/>
<gene>
    <name evidence="3" type="ORF">L2724_09275</name>
</gene>
<dbReference type="InterPro" id="IPR004380">
    <property type="entry name" value="Asp_race"/>
</dbReference>
<dbReference type="Pfam" id="PF01177">
    <property type="entry name" value="Asp_Glu_race"/>
    <property type="match status" value="1"/>
</dbReference>
<dbReference type="GO" id="GO:0047661">
    <property type="term" value="F:amino-acid racemase activity"/>
    <property type="evidence" value="ECO:0007669"/>
    <property type="project" value="InterPro"/>
</dbReference>
<dbReference type="SUPFAM" id="SSF53681">
    <property type="entry name" value="Aspartate/glutamate racemase"/>
    <property type="match status" value="2"/>
</dbReference>
<comment type="caution">
    <text evidence="3">The sequence shown here is derived from an EMBL/GenBank/DDBJ whole genome shotgun (WGS) entry which is preliminary data.</text>
</comment>
<dbReference type="NCBIfam" id="TIGR00035">
    <property type="entry name" value="asp_race"/>
    <property type="match status" value="1"/>
</dbReference>
<reference evidence="3" key="1">
    <citation type="submission" date="2022-01" db="EMBL/GenBank/DDBJ databases">
        <title>VMRC isolate genome collection.</title>
        <authorList>
            <person name="France M."/>
            <person name="Rutt L."/>
            <person name="Humphrys M."/>
            <person name="Ravel J."/>
        </authorList>
    </citation>
    <scope>NUCLEOTIDE SEQUENCE</scope>
    <source>
        <strain evidence="3">C0048A1</strain>
    </source>
</reference>
<sequence length="224" mass="25165">MNYYSAIIKQYQERVGTDKELPRITIESINMYHMFRLLDGQQYEKIAGYVGAAANNLLKAGCDFGLICGNTPHLLFDKIQARTDLSLLSIVETAVAAAQQLHLQRLALLGTKFTMQNDFFIKPFREAGIEVCRPSEDDQPIIHQKIVDKLENGIVKKETKQQLMTIINKMVQKDHLDGAVLGCTELPSILGQEDFKNIQVFDIAQVQIKAAVDQLLKTTPSQNS</sequence>
<evidence type="ECO:0000313" key="3">
    <source>
        <dbReference type="EMBL" id="MCZ3668433.1"/>
    </source>
</evidence>
<dbReference type="PANTHER" id="PTHR21198">
    <property type="entry name" value="GLUTAMATE RACEMASE"/>
    <property type="match status" value="1"/>
</dbReference>
<dbReference type="EMBL" id="JAKHPH010000046">
    <property type="protein sequence ID" value="MCZ3668433.1"/>
    <property type="molecule type" value="Genomic_DNA"/>
</dbReference>
<comment type="similarity">
    <text evidence="1">Belongs to the aspartate/glutamate racemases family.</text>
</comment>